<proteinExistence type="predicted"/>
<dbReference type="Proteomes" id="UP001064632">
    <property type="component" value="Chromosome"/>
</dbReference>
<gene>
    <name evidence="1" type="ORF">N4264_00745</name>
</gene>
<dbReference type="Gene3D" id="2.30.30.830">
    <property type="match status" value="1"/>
</dbReference>
<sequence length="245" mass="27327">MMACSETLLIAGLLVFPIVGISNCIADDGRYSQRVGGPELTFQVPVGFAQCEIYGVEGNQLQWSKSSSTVSYERVWRSDWEDAPTSGRNFCTQKLARADVKFAFSESEAVTGVAWRVTLRMRSPDSSPGYDYVSVFGEDQNEVCEVAAGILDSYSYSNLVTRIDIDHIPEDAGYVVLINHDGQVRAAVVGEVVARNGGRVVEISKRFVKIAELRPDESGGYSYFYTKLNWDPERRKHSRNLRKTD</sequence>
<reference evidence="1" key="1">
    <citation type="submission" date="2022-09" db="EMBL/GenBank/DDBJ databases">
        <title>Tahibacter sp. nov., isolated from a fresh water.</title>
        <authorList>
            <person name="Baek J.H."/>
            <person name="Lee J.K."/>
            <person name="Kim J.M."/>
            <person name="Jeon C.O."/>
        </authorList>
    </citation>
    <scope>NUCLEOTIDE SEQUENCE</scope>
    <source>
        <strain evidence="1">W38</strain>
    </source>
</reference>
<evidence type="ECO:0000313" key="1">
    <source>
        <dbReference type="EMBL" id="UXI68213.1"/>
    </source>
</evidence>
<dbReference type="RefSeq" id="WP_261695175.1">
    <property type="nucleotide sequence ID" value="NZ_CP104694.1"/>
</dbReference>
<dbReference type="EMBL" id="CP104694">
    <property type="protein sequence ID" value="UXI68213.1"/>
    <property type="molecule type" value="Genomic_DNA"/>
</dbReference>
<evidence type="ECO:0000313" key="2">
    <source>
        <dbReference type="Proteomes" id="UP001064632"/>
    </source>
</evidence>
<name>A0ABY6BDU8_9GAMM</name>
<organism evidence="1 2">
    <name type="scientific">Tahibacter amnicola</name>
    <dbReference type="NCBI Taxonomy" id="2976241"/>
    <lineage>
        <taxon>Bacteria</taxon>
        <taxon>Pseudomonadati</taxon>
        <taxon>Pseudomonadota</taxon>
        <taxon>Gammaproteobacteria</taxon>
        <taxon>Lysobacterales</taxon>
        <taxon>Rhodanobacteraceae</taxon>
        <taxon>Tahibacter</taxon>
    </lineage>
</organism>
<protein>
    <submittedName>
        <fullName evidence="1">Pilus assembly protein PilP</fullName>
    </submittedName>
</protein>
<keyword evidence="2" id="KW-1185">Reference proteome</keyword>
<accession>A0ABY6BDU8</accession>